<evidence type="ECO:0000256" key="1">
    <source>
        <dbReference type="ARBA" id="ARBA00004651"/>
    </source>
</evidence>
<dbReference type="Gene3D" id="1.10.287.950">
    <property type="entry name" value="Methyl-accepting chemotaxis protein"/>
    <property type="match status" value="1"/>
</dbReference>
<dbReference type="SMART" id="SM01049">
    <property type="entry name" value="Cache_2"/>
    <property type="match status" value="1"/>
</dbReference>
<evidence type="ECO:0000256" key="4">
    <source>
        <dbReference type="ARBA" id="ARBA00022692"/>
    </source>
</evidence>
<dbReference type="GO" id="GO:0006935">
    <property type="term" value="P:chemotaxis"/>
    <property type="evidence" value="ECO:0007669"/>
    <property type="project" value="TreeGrafter"/>
</dbReference>
<name>A0A5E4ZA40_9BURK</name>
<sequence length="519" mass="55463">MNRLTLKQKLWVPMLLCWVALLIVTVVNALDARRAQMATRRADLANVTDMAMSIIADYAKQVSDGKLSLEDAKQQAIARVNAQRYGADGYISIVRGDSVMVNHPMSPKLNGKDMSGFRDAKGNALYHDIAQAGSSSSGAGYLRYWWPKPGETTPSEKIGYVKRFTPWNWDLIAGAYMDDIEAQFYATLMRSAAILVVLGLLVSLVASRVVRSVSRSIGGEPSNAAEIAKQIAQGNLATPIDVRRDDTASLLFSLREMRDQLAVTVGRIQSSAETITVASKEISAGNLDLSSRTEEQAASLEQTAATMDEITKTVTQNADSATTASELAADASRIAERGGQVVNDVVEKMAGITDSSRKIGEIINVIEGIAFQTNILALNAAVEAARAGEEGRGFAVVAGEVRNLAQRSATAAKEIKVLIDQSVEQVVEGSALAGRAGSTIGEVVDAVRRVTAIVNEISAASREQSTSIGEVNLAIRQMDDVTQRNAALVEQAAAVAGSLDEQTEWLRGAVAVFRIQAHA</sequence>
<evidence type="ECO:0000259" key="10">
    <source>
        <dbReference type="PROSITE" id="PS50111"/>
    </source>
</evidence>
<evidence type="ECO:0000256" key="8">
    <source>
        <dbReference type="PROSITE-ProRule" id="PRU00284"/>
    </source>
</evidence>
<keyword evidence="3" id="KW-0488">Methylation</keyword>
<evidence type="ECO:0000256" key="6">
    <source>
        <dbReference type="ARBA" id="ARBA00023136"/>
    </source>
</evidence>
<evidence type="ECO:0000313" key="12">
    <source>
        <dbReference type="EMBL" id="VVE57013.1"/>
    </source>
</evidence>
<dbReference type="InterPro" id="IPR004089">
    <property type="entry name" value="MCPsignal_dom"/>
</dbReference>
<dbReference type="CDD" id="cd11386">
    <property type="entry name" value="MCP_signal"/>
    <property type="match status" value="1"/>
</dbReference>
<dbReference type="InterPro" id="IPR051310">
    <property type="entry name" value="MCP_chemotaxis"/>
</dbReference>
<dbReference type="GO" id="GO:0007165">
    <property type="term" value="P:signal transduction"/>
    <property type="evidence" value="ECO:0007669"/>
    <property type="project" value="UniProtKB-KW"/>
</dbReference>
<feature type="domain" description="Methyl-accepting transducer" evidence="10">
    <location>
        <begin position="271"/>
        <end position="500"/>
    </location>
</feature>
<keyword evidence="2" id="KW-1003">Cell membrane</keyword>
<dbReference type="PROSITE" id="PS50885">
    <property type="entry name" value="HAMP"/>
    <property type="match status" value="1"/>
</dbReference>
<feature type="domain" description="HAMP" evidence="11">
    <location>
        <begin position="225"/>
        <end position="266"/>
    </location>
</feature>
<dbReference type="Pfam" id="PF00015">
    <property type="entry name" value="MCPsignal"/>
    <property type="match status" value="1"/>
</dbReference>
<comment type="subcellular location">
    <subcellularLocation>
        <location evidence="1">Cell membrane</location>
        <topology evidence="1">Multi-pass membrane protein</topology>
    </subcellularLocation>
</comment>
<evidence type="ECO:0000256" key="2">
    <source>
        <dbReference type="ARBA" id="ARBA00022475"/>
    </source>
</evidence>
<dbReference type="AlphaFoldDB" id="A0A5E4ZA40"/>
<dbReference type="PROSITE" id="PS50111">
    <property type="entry name" value="CHEMOTAXIS_TRANSDUC_2"/>
    <property type="match status" value="1"/>
</dbReference>
<keyword evidence="13" id="KW-1185">Reference proteome</keyword>
<feature type="transmembrane region" description="Helical" evidence="9">
    <location>
        <begin position="184"/>
        <end position="206"/>
    </location>
</feature>
<proteinExistence type="inferred from homology"/>
<protein>
    <submittedName>
        <fullName evidence="12">Membrane protein</fullName>
    </submittedName>
</protein>
<dbReference type="GO" id="GO:0005886">
    <property type="term" value="C:plasma membrane"/>
    <property type="evidence" value="ECO:0007669"/>
    <property type="project" value="UniProtKB-SubCell"/>
</dbReference>
<dbReference type="EMBL" id="CABPSB010000036">
    <property type="protein sequence ID" value="VVE57013.1"/>
    <property type="molecule type" value="Genomic_DNA"/>
</dbReference>
<dbReference type="Pfam" id="PF17200">
    <property type="entry name" value="sCache_2"/>
    <property type="match status" value="1"/>
</dbReference>
<dbReference type="PANTHER" id="PTHR43531">
    <property type="entry name" value="PROTEIN ICFG"/>
    <property type="match status" value="1"/>
</dbReference>
<evidence type="ECO:0000256" key="3">
    <source>
        <dbReference type="ARBA" id="ARBA00022481"/>
    </source>
</evidence>
<gene>
    <name evidence="12" type="ORF">PAN31108_05161</name>
</gene>
<dbReference type="InterPro" id="IPR003660">
    <property type="entry name" value="HAMP_dom"/>
</dbReference>
<evidence type="ECO:0000259" key="11">
    <source>
        <dbReference type="PROSITE" id="PS50885"/>
    </source>
</evidence>
<keyword evidence="5 9" id="KW-1133">Transmembrane helix</keyword>
<dbReference type="Proteomes" id="UP000406256">
    <property type="component" value="Unassembled WGS sequence"/>
</dbReference>
<dbReference type="GO" id="GO:0004888">
    <property type="term" value="F:transmembrane signaling receptor activity"/>
    <property type="evidence" value="ECO:0007669"/>
    <property type="project" value="TreeGrafter"/>
</dbReference>
<dbReference type="SMART" id="SM00283">
    <property type="entry name" value="MA"/>
    <property type="match status" value="1"/>
</dbReference>
<dbReference type="OrthoDB" id="8555762at2"/>
<organism evidence="12 13">
    <name type="scientific">Pandoraea anhela</name>
    <dbReference type="NCBI Taxonomy" id="2508295"/>
    <lineage>
        <taxon>Bacteria</taxon>
        <taxon>Pseudomonadati</taxon>
        <taxon>Pseudomonadota</taxon>
        <taxon>Betaproteobacteria</taxon>
        <taxon>Burkholderiales</taxon>
        <taxon>Burkholderiaceae</taxon>
        <taxon>Pandoraea</taxon>
    </lineage>
</organism>
<dbReference type="SUPFAM" id="SSF58104">
    <property type="entry name" value="Methyl-accepting chemotaxis protein (MCP) signaling domain"/>
    <property type="match status" value="1"/>
</dbReference>
<dbReference type="RefSeq" id="WP_150671592.1">
    <property type="nucleotide sequence ID" value="NZ_CABPSB010000036.1"/>
</dbReference>
<evidence type="ECO:0000256" key="5">
    <source>
        <dbReference type="ARBA" id="ARBA00022989"/>
    </source>
</evidence>
<evidence type="ECO:0000256" key="7">
    <source>
        <dbReference type="ARBA" id="ARBA00029447"/>
    </source>
</evidence>
<accession>A0A5E4ZA40</accession>
<reference evidence="12 13" key="1">
    <citation type="submission" date="2019-08" db="EMBL/GenBank/DDBJ databases">
        <authorList>
            <person name="Peeters C."/>
        </authorList>
    </citation>
    <scope>NUCLEOTIDE SEQUENCE [LARGE SCALE GENOMIC DNA]</scope>
    <source>
        <strain evidence="12 13">LMG 31108</strain>
    </source>
</reference>
<evidence type="ECO:0000256" key="9">
    <source>
        <dbReference type="SAM" id="Phobius"/>
    </source>
</evidence>
<evidence type="ECO:0000313" key="13">
    <source>
        <dbReference type="Proteomes" id="UP000406256"/>
    </source>
</evidence>
<keyword evidence="6 9" id="KW-0472">Membrane</keyword>
<comment type="similarity">
    <text evidence="7">Belongs to the methyl-accepting chemotaxis (MCP) protein family.</text>
</comment>
<dbReference type="PANTHER" id="PTHR43531:SF14">
    <property type="entry name" value="METHYL-ACCEPTING CHEMOTAXIS PROTEIN I-RELATED"/>
    <property type="match status" value="1"/>
</dbReference>
<dbReference type="Gene3D" id="3.30.450.20">
    <property type="entry name" value="PAS domain"/>
    <property type="match status" value="1"/>
</dbReference>
<dbReference type="InterPro" id="IPR033480">
    <property type="entry name" value="sCache_2"/>
</dbReference>
<dbReference type="FunFam" id="1.10.287.950:FF:000001">
    <property type="entry name" value="Methyl-accepting chemotaxis sensory transducer"/>
    <property type="match status" value="1"/>
</dbReference>
<keyword evidence="8" id="KW-0807">Transducer</keyword>
<keyword evidence="4 9" id="KW-0812">Transmembrane</keyword>